<comment type="caution">
    <text evidence="1">The sequence shown here is derived from an EMBL/GenBank/DDBJ whole genome shotgun (WGS) entry which is preliminary data.</text>
</comment>
<sequence>MPKIIFLNGVNDDGMGDFYHFVDIYTALKTNPKFDDYEFICLIACYPHQYTSIKKQLDELQINPDHYVLGLWSSFREEFLKNEKIVKHFSEAEQILQISYSNFPSIEEYLNLNKKASYKFIPEHEFGNFSRPGSKGAVYSLGLGSDCLGVKLKAISRLTPYEAMAGMQKAGSDFPNILLENTESKDIKEFVDKNILIPAYFNKMRDFLSFLYLLGANKTGLVNKDLAVFVSGAGLREKEYGESFEKELKKREPKLNDLSDFAFWFRIDSSILKETSINKVELIENGKQPVVLRINPEGSRKIRVFYGYFLDKESYQATYRQAFIAGVSGDNSLELAISCQTLPWYCSTNSTRKINTNLALVDLINRNIMDEKIKKDFERFFFNKSAQSTESTKDQLDLPNMALYWMAVAEYLIRNRNFYNELERIMLDNSCAIQEDNSFEGDQPSYSA</sequence>
<dbReference type="Proteomes" id="UP000054725">
    <property type="component" value="Unassembled WGS sequence"/>
</dbReference>
<dbReference type="OrthoDB" id="5635382at2"/>
<evidence type="ECO:0000313" key="2">
    <source>
        <dbReference type="Proteomes" id="UP000054725"/>
    </source>
</evidence>
<name>A0A0W0WKI8_9GAMM</name>
<proteinExistence type="predicted"/>
<keyword evidence="2" id="KW-1185">Reference proteome</keyword>
<protein>
    <submittedName>
        <fullName evidence="1">Uncharacterized protein</fullName>
    </submittedName>
</protein>
<gene>
    <name evidence="1" type="ORF">Lnau_2494</name>
</gene>
<organism evidence="1 2">
    <name type="scientific">Legionella nautarum</name>
    <dbReference type="NCBI Taxonomy" id="45070"/>
    <lineage>
        <taxon>Bacteria</taxon>
        <taxon>Pseudomonadati</taxon>
        <taxon>Pseudomonadota</taxon>
        <taxon>Gammaproteobacteria</taxon>
        <taxon>Legionellales</taxon>
        <taxon>Legionellaceae</taxon>
        <taxon>Legionella</taxon>
    </lineage>
</organism>
<dbReference type="EMBL" id="LNYO01000024">
    <property type="protein sequence ID" value="KTD32846.1"/>
    <property type="molecule type" value="Genomic_DNA"/>
</dbReference>
<dbReference type="PATRIC" id="fig|45070.6.peg.2631"/>
<evidence type="ECO:0000313" key="1">
    <source>
        <dbReference type="EMBL" id="KTD32846.1"/>
    </source>
</evidence>
<accession>A0A0W0WKI8</accession>
<dbReference type="RefSeq" id="WP_058505490.1">
    <property type="nucleotide sequence ID" value="NZ_CAAAIF010000004.1"/>
</dbReference>
<dbReference type="AlphaFoldDB" id="A0A0W0WKI8"/>
<reference evidence="1 2" key="1">
    <citation type="submission" date="2015-11" db="EMBL/GenBank/DDBJ databases">
        <title>Genomic analysis of 38 Legionella species identifies large and diverse effector repertoires.</title>
        <authorList>
            <person name="Burstein D."/>
            <person name="Amaro F."/>
            <person name="Zusman T."/>
            <person name="Lifshitz Z."/>
            <person name="Cohen O."/>
            <person name="Gilbert J.A."/>
            <person name="Pupko T."/>
            <person name="Shuman H.A."/>
            <person name="Segal G."/>
        </authorList>
    </citation>
    <scope>NUCLEOTIDE SEQUENCE [LARGE SCALE GENOMIC DNA]</scope>
    <source>
        <strain evidence="1 2">ATCC 49506</strain>
    </source>
</reference>